<dbReference type="InterPro" id="IPR049237">
    <property type="entry name" value="DUF2264_C"/>
</dbReference>
<dbReference type="PANTHER" id="PTHR35339">
    <property type="entry name" value="LINALOOL DEHYDRATASE_ISOMERASE DOMAIN-CONTAINING PROTEIN"/>
    <property type="match status" value="1"/>
</dbReference>
<sequence>MAPLAGFTGNPFRSRADMVGAASALINPLHPHKSASGARIRLPIETAAGFDDVAAQLEGFARPLFAIGIRTGTAFAAQSFGALTGSPIAGAIVAAQGGEYLGLQLFCGMTMVVSTCFLLVASPTINQAHRLRSAHTRDIARLPNTVPPLRGVKLRGSFLDSDLSRSRRPKTMTPLPGFTGNPFRSRADMVGAASALINPLHPHKSASGARIRLPIETAAGFDDVAAQLEGFARPLFAVAPLLMTEATAREDPKLLTWINGLSNGVDPLHPEYWGDIGHVDQRMVETESISFTLLSNPDIVLNTMSQTARNNLVAWLSGMNGKRMPENNWRWFRVLSNLALTKVLGVPESDVQTQVDEDFAMLDSFYVGEGWSSDGLWSDGRAQADYYSGSFAMQFAPLLYVSFVGGDGERVTRYRRHANEFAIKYWRYFDRDGAAIPFGRSMTYRFAMVAFWAVAALVKLEALSMPVIKGLLLRHLRWWAAPERATMFHTNGCLSIGFLYPNMYMSEDYNSPQSVYWCLKSFVVLALGAGDGFWQCEEEVHPADLPSSAFQPAEVIWPPRQILVNDSVHHYLLSSGQGTVKPFKAREAKYGKLAYSSTFGFSVPTGTLLHQLAPDSTLAVSIDNGESWSLRQSPFDVGLVQVKTLDGASSGITSRWKPWSYLDIVVDTTLISSPVTFPGWHFRIHKLNYSSLPSWTASLQVVDGGFAIASTTEKGLFFPEATEVDFDGTECYSVSAKERRCLVVSRKGASGIADLSSASVAEQLATSAEVLRPDPNTNLMASRTQIPILRRKFLPQLGNPDEFIVTGVFASGHPCSQEAVCSWNAPPTEISFSGGVWTLT</sequence>
<evidence type="ECO:0008006" key="5">
    <source>
        <dbReference type="Google" id="ProtNLM"/>
    </source>
</evidence>
<reference evidence="4" key="1">
    <citation type="submission" date="2015-05" db="EMBL/GenBank/DDBJ databases">
        <authorList>
            <person name="Fogelqvist Johan"/>
        </authorList>
    </citation>
    <scope>NUCLEOTIDE SEQUENCE [LARGE SCALE GENOMIC DNA]</scope>
</reference>
<name>A0A0G4NGV1_VERLO</name>
<feature type="domain" description="DUF2264" evidence="1">
    <location>
        <begin position="14"/>
        <end position="70"/>
    </location>
</feature>
<dbReference type="Pfam" id="PF20938">
    <property type="entry name" value="DUF2264_C"/>
    <property type="match status" value="1"/>
</dbReference>
<feature type="domain" description="DUF2264" evidence="2">
    <location>
        <begin position="556"/>
        <end position="815"/>
    </location>
</feature>
<organism evidence="3 4">
    <name type="scientific">Verticillium longisporum</name>
    <name type="common">Verticillium dahliae var. longisporum</name>
    <dbReference type="NCBI Taxonomy" id="100787"/>
    <lineage>
        <taxon>Eukaryota</taxon>
        <taxon>Fungi</taxon>
        <taxon>Dikarya</taxon>
        <taxon>Ascomycota</taxon>
        <taxon>Pezizomycotina</taxon>
        <taxon>Sordariomycetes</taxon>
        <taxon>Hypocreomycetidae</taxon>
        <taxon>Glomerellales</taxon>
        <taxon>Plectosphaerellaceae</taxon>
        <taxon>Verticillium</taxon>
    </lineage>
</organism>
<feature type="domain" description="DUF2264" evidence="1">
    <location>
        <begin position="185"/>
        <end position="539"/>
    </location>
</feature>
<dbReference type="InterPro" id="IPR049349">
    <property type="entry name" value="DUF2264_N"/>
</dbReference>
<evidence type="ECO:0000313" key="4">
    <source>
        <dbReference type="Proteomes" id="UP000045706"/>
    </source>
</evidence>
<evidence type="ECO:0000259" key="2">
    <source>
        <dbReference type="Pfam" id="PF20938"/>
    </source>
</evidence>
<dbReference type="InterPro" id="IPR016624">
    <property type="entry name" value="UCP014753"/>
</dbReference>
<dbReference type="AlphaFoldDB" id="A0A0G4NGV1"/>
<evidence type="ECO:0000313" key="3">
    <source>
        <dbReference type="EMBL" id="CRK45590.1"/>
    </source>
</evidence>
<evidence type="ECO:0000259" key="1">
    <source>
        <dbReference type="Pfam" id="PF10022"/>
    </source>
</evidence>
<proteinExistence type="predicted"/>
<dbReference type="PIRSF" id="PIRSF014753">
    <property type="entry name" value="UCP014753"/>
    <property type="match status" value="1"/>
</dbReference>
<protein>
    <recommendedName>
        <fullName evidence="5">DUF2264 domain-containing protein</fullName>
    </recommendedName>
</protein>
<dbReference type="PANTHER" id="PTHR35339:SF2">
    <property type="entry name" value="DUF2264 DOMAIN-CONTAINING PROTEIN-RELATED"/>
    <property type="match status" value="1"/>
</dbReference>
<dbReference type="Pfam" id="PF10022">
    <property type="entry name" value="DUF2264"/>
    <property type="match status" value="2"/>
</dbReference>
<accession>A0A0G4NGV1</accession>
<dbReference type="Proteomes" id="UP000045706">
    <property type="component" value="Unassembled WGS sequence"/>
</dbReference>
<dbReference type="EMBL" id="CVQI01034939">
    <property type="protein sequence ID" value="CRK45590.1"/>
    <property type="molecule type" value="Genomic_DNA"/>
</dbReference>
<gene>
    <name evidence="3" type="ORF">BN1723_006702</name>
</gene>